<evidence type="ECO:0000313" key="2">
    <source>
        <dbReference type="EMBL" id="CVK21462.1"/>
    </source>
</evidence>
<evidence type="ECO:0000259" key="1">
    <source>
        <dbReference type="Pfam" id="PF00148"/>
    </source>
</evidence>
<accession>A0ABM9W8K4</accession>
<protein>
    <submittedName>
        <fullName evidence="2">Nitrogenase component 1 type Oxidoreductase</fullName>
    </submittedName>
</protein>
<dbReference type="Gene3D" id="3.40.50.12380">
    <property type="entry name" value="Nitrogenase MoFe cofactor biosynthesis protein NifE, C-terminal"/>
    <property type="match status" value="1"/>
</dbReference>
<sequence>MSCAGYKQGSNSIEKISLSAVTDTIPLDSFFDRGIADDDCGELVNLALAVPGIDVVAAGPASCSRVLYFRAAKKRLEERLFLHPISSNDFTAGNHLQNLEESLTDLAASRRSRAIIVYVTCADILAGTDFASITGRVECQHGIPVKVFERGPLSRRRTLPKERLCDIFIDLLQRGNRSGSNNCIHLLGDAGKLAETSGLRKMLMHYCSDGEIREFAALDSYEQFEEMTTGKLNIALDRFGYDLAVGIQKNWNIPFVFLPACYNMKEIKGSYGALMKALHTTWDFSQDSKAYHQLAAQTAATLAGKQIAVGIGARSFELAYALTLAGFSVSTIFADTVNKNDRAYINALLAIGSQAQVYLISNVTSETQAGGFAEIDVAIGEKAAFYCAKAKEILVSADYRFGYEGITEIMEAMR</sequence>
<proteinExistence type="predicted"/>
<dbReference type="Proteomes" id="UP000245702">
    <property type="component" value="Unassembled WGS sequence"/>
</dbReference>
<evidence type="ECO:0000313" key="3">
    <source>
        <dbReference type="Proteomes" id="UP000245702"/>
    </source>
</evidence>
<keyword evidence="3" id="KW-1185">Reference proteome</keyword>
<reference evidence="2 3" key="1">
    <citation type="submission" date="2016-01" db="EMBL/GenBank/DDBJ databases">
        <authorList>
            <person name="Brown R."/>
        </authorList>
    </citation>
    <scope>NUCLEOTIDE SEQUENCE [LARGE SCALE GENOMIC DNA]</scope>
    <source>
        <strain evidence="2">Sporomusa sphaeroides DSM 2875</strain>
    </source>
</reference>
<dbReference type="EMBL" id="FCOW01000035">
    <property type="protein sequence ID" value="CVK21462.1"/>
    <property type="molecule type" value="Genomic_DNA"/>
</dbReference>
<feature type="domain" description="Nitrogenase/oxidoreductase component 1" evidence="1">
    <location>
        <begin position="56"/>
        <end position="411"/>
    </location>
</feature>
<dbReference type="Gene3D" id="3.40.50.1980">
    <property type="entry name" value="Nitrogenase molybdenum iron protein domain"/>
    <property type="match status" value="1"/>
</dbReference>
<gene>
    <name evidence="2" type="ORF">SSPH_04153</name>
</gene>
<dbReference type="RefSeq" id="WP_075756587.1">
    <property type="nucleotide sequence ID" value="NZ_CP146991.1"/>
</dbReference>
<dbReference type="SUPFAM" id="SSF53807">
    <property type="entry name" value="Helical backbone' metal receptor"/>
    <property type="match status" value="1"/>
</dbReference>
<dbReference type="Pfam" id="PF00148">
    <property type="entry name" value="Oxidored_nitro"/>
    <property type="match status" value="1"/>
</dbReference>
<comment type="caution">
    <text evidence="2">The sequence shown here is derived from an EMBL/GenBank/DDBJ whole genome shotgun (WGS) entry which is preliminary data.</text>
</comment>
<organism evidence="2 3">
    <name type="scientific">Sporomusa sphaeroides DSM 2875</name>
    <dbReference type="NCBI Taxonomy" id="1337886"/>
    <lineage>
        <taxon>Bacteria</taxon>
        <taxon>Bacillati</taxon>
        <taxon>Bacillota</taxon>
        <taxon>Negativicutes</taxon>
        <taxon>Selenomonadales</taxon>
        <taxon>Sporomusaceae</taxon>
        <taxon>Sporomusa</taxon>
    </lineage>
</organism>
<dbReference type="InterPro" id="IPR000510">
    <property type="entry name" value="Nase/OxRdtase_comp1"/>
</dbReference>
<name>A0ABM9W8K4_9FIRM</name>